<feature type="non-terminal residue" evidence="1">
    <location>
        <position position="1"/>
    </location>
</feature>
<sequence length="200" mass="22812">TASLASHLQQGSKFLTDIPEVMSNPRSKIIYDTAMNVLHPGSRLNANKASHNPTSFQLSYSIRDNVVTFKFDRPLFAAIPSGEGKTTLQSQNSSLFADWEQLLDSQQWAEFQRLLPDKKWDEINNIFSLIQIPNVNPNRIYLVHGFSHVPLHLKQNYLGAFLLDRGTNIRENVGNRKTLMKEPLIFFRPTFSARNEAIVE</sequence>
<keyword evidence="2" id="KW-1185">Reference proteome</keyword>
<feature type="non-terminal residue" evidence="1">
    <location>
        <position position="200"/>
    </location>
</feature>
<proteinExistence type="predicted"/>
<protein>
    <submittedName>
        <fullName evidence="1">8198_t:CDS:1</fullName>
    </submittedName>
</protein>
<dbReference type="Proteomes" id="UP000789366">
    <property type="component" value="Unassembled WGS sequence"/>
</dbReference>
<evidence type="ECO:0000313" key="2">
    <source>
        <dbReference type="Proteomes" id="UP000789366"/>
    </source>
</evidence>
<accession>A0ACA9QNG2</accession>
<evidence type="ECO:0000313" key="1">
    <source>
        <dbReference type="EMBL" id="CAG8758226.1"/>
    </source>
</evidence>
<reference evidence="1" key="1">
    <citation type="submission" date="2021-06" db="EMBL/GenBank/DDBJ databases">
        <authorList>
            <person name="Kallberg Y."/>
            <person name="Tangrot J."/>
            <person name="Rosling A."/>
        </authorList>
    </citation>
    <scope>NUCLEOTIDE SEQUENCE</scope>
    <source>
        <strain evidence="1">28 12/20/2015</strain>
    </source>
</reference>
<comment type="caution">
    <text evidence="1">The sequence shown here is derived from an EMBL/GenBank/DDBJ whole genome shotgun (WGS) entry which is preliminary data.</text>
</comment>
<dbReference type="EMBL" id="CAJVPW010046785">
    <property type="protein sequence ID" value="CAG8758226.1"/>
    <property type="molecule type" value="Genomic_DNA"/>
</dbReference>
<name>A0ACA9QNG2_9GLOM</name>
<organism evidence="1 2">
    <name type="scientific">Cetraspora pellucida</name>
    <dbReference type="NCBI Taxonomy" id="1433469"/>
    <lineage>
        <taxon>Eukaryota</taxon>
        <taxon>Fungi</taxon>
        <taxon>Fungi incertae sedis</taxon>
        <taxon>Mucoromycota</taxon>
        <taxon>Glomeromycotina</taxon>
        <taxon>Glomeromycetes</taxon>
        <taxon>Diversisporales</taxon>
        <taxon>Gigasporaceae</taxon>
        <taxon>Cetraspora</taxon>
    </lineage>
</organism>
<gene>
    <name evidence="1" type="ORF">SPELUC_LOCUS14954</name>
</gene>